<accession>A0ABW5A3S9</accession>
<feature type="domain" description="Attractin/MKLN-like beta-propeller" evidence="3">
    <location>
        <begin position="148"/>
        <end position="303"/>
    </location>
</feature>
<dbReference type="InterPro" id="IPR056737">
    <property type="entry name" value="Beta-prop_ATRN-MKLN-like"/>
</dbReference>
<dbReference type="SUPFAM" id="SSF117281">
    <property type="entry name" value="Kelch motif"/>
    <property type="match status" value="1"/>
</dbReference>
<dbReference type="InterPro" id="IPR006652">
    <property type="entry name" value="Kelch_1"/>
</dbReference>
<dbReference type="Proteomes" id="UP001597343">
    <property type="component" value="Unassembled WGS sequence"/>
</dbReference>
<evidence type="ECO:0000313" key="4">
    <source>
        <dbReference type="EMBL" id="MFD2172449.1"/>
    </source>
</evidence>
<organism evidence="4 5">
    <name type="scientific">Tumebacillus lipolyticus</name>
    <dbReference type="NCBI Taxonomy" id="1280370"/>
    <lineage>
        <taxon>Bacteria</taxon>
        <taxon>Bacillati</taxon>
        <taxon>Bacillota</taxon>
        <taxon>Bacilli</taxon>
        <taxon>Bacillales</taxon>
        <taxon>Alicyclobacillaceae</taxon>
        <taxon>Tumebacillus</taxon>
    </lineage>
</organism>
<dbReference type="PANTHER" id="PTHR45632:SF14">
    <property type="entry name" value="KELCH-LIKE PROTEIN 33"/>
    <property type="match status" value="1"/>
</dbReference>
<keyword evidence="2" id="KW-0677">Repeat</keyword>
<gene>
    <name evidence="4" type="ORF">ACFSOY_21115</name>
</gene>
<evidence type="ECO:0000313" key="5">
    <source>
        <dbReference type="Proteomes" id="UP001597343"/>
    </source>
</evidence>
<proteinExistence type="predicted"/>
<dbReference type="PANTHER" id="PTHR45632">
    <property type="entry name" value="LD33804P"/>
    <property type="match status" value="1"/>
</dbReference>
<comment type="caution">
    <text evidence="4">The sequence shown here is derived from an EMBL/GenBank/DDBJ whole genome shotgun (WGS) entry which is preliminary data.</text>
</comment>
<evidence type="ECO:0000259" key="3">
    <source>
        <dbReference type="Pfam" id="PF24981"/>
    </source>
</evidence>
<name>A0ABW5A3S9_9BACL</name>
<reference evidence="5" key="1">
    <citation type="journal article" date="2019" name="Int. J. Syst. Evol. Microbiol.">
        <title>The Global Catalogue of Microorganisms (GCM) 10K type strain sequencing project: providing services to taxonomists for standard genome sequencing and annotation.</title>
        <authorList>
            <consortium name="The Broad Institute Genomics Platform"/>
            <consortium name="The Broad Institute Genome Sequencing Center for Infectious Disease"/>
            <person name="Wu L."/>
            <person name="Ma J."/>
        </authorList>
    </citation>
    <scope>NUCLEOTIDE SEQUENCE [LARGE SCALE GENOMIC DNA]</scope>
    <source>
        <strain evidence="5">CGMCC 1.13574</strain>
    </source>
</reference>
<dbReference type="Pfam" id="PF01344">
    <property type="entry name" value="Kelch_1"/>
    <property type="match status" value="1"/>
</dbReference>
<keyword evidence="5" id="KW-1185">Reference proteome</keyword>
<dbReference type="RefSeq" id="WP_386049834.1">
    <property type="nucleotide sequence ID" value="NZ_JBHUIO010000026.1"/>
</dbReference>
<dbReference type="Gene3D" id="2.120.10.80">
    <property type="entry name" value="Kelch-type beta propeller"/>
    <property type="match status" value="2"/>
</dbReference>
<dbReference type="SMART" id="SM00612">
    <property type="entry name" value="Kelch"/>
    <property type="match status" value="4"/>
</dbReference>
<dbReference type="InterPro" id="IPR015915">
    <property type="entry name" value="Kelch-typ_b-propeller"/>
</dbReference>
<keyword evidence="1" id="KW-0880">Kelch repeat</keyword>
<dbReference type="Pfam" id="PF24981">
    <property type="entry name" value="Beta-prop_ATRN-LZTR1"/>
    <property type="match status" value="1"/>
</dbReference>
<protein>
    <submittedName>
        <fullName evidence="4">Kelch repeat-containing protein</fullName>
    </submittedName>
</protein>
<sequence>MDAVAYALASQLKVKGRGGWYPRTGTGSIPNTIYYHDQGVGFAINGRGYVAGGYDGSNTSTSVKTEQYDQISNSWSEKANFPSFVKRAAAFVLNGKAYISGGQYDLLSESQSTRVYCYDPVTNTYAQKANMTLARREHMTWSVNGKGYVYGGVTLASDGYQQIERYDDVTNTWTKLPNASYPRYGAASAVLEGKAYIFGGSISGSGLTASLLCFDPATETFSTRAYGLWYRHAHVMEAVGGKLYTTYGRDDDGNHLLTTDIYDPVSNTWDPARGQDVFSSRAYASSFVIGHSFYVCGGGYNATPYNTAARFEAAYLSGSEELLTWLAAN</sequence>
<dbReference type="EMBL" id="JBHUIO010000026">
    <property type="protein sequence ID" value="MFD2172449.1"/>
    <property type="molecule type" value="Genomic_DNA"/>
</dbReference>
<evidence type="ECO:0000256" key="2">
    <source>
        <dbReference type="ARBA" id="ARBA00022737"/>
    </source>
</evidence>
<evidence type="ECO:0000256" key="1">
    <source>
        <dbReference type="ARBA" id="ARBA00022441"/>
    </source>
</evidence>